<evidence type="ECO:0000313" key="2">
    <source>
        <dbReference type="EMBL" id="CCF22306.1"/>
    </source>
</evidence>
<name>L0NN88_9HYPH</name>
<protein>
    <submittedName>
        <fullName evidence="2">Uncharacterized protein</fullName>
    </submittedName>
</protein>
<reference evidence="2 3" key="1">
    <citation type="journal article" date="2013" name="Genome Biol. Evol.">
        <title>Life in an arsenic-containing gold mine: genome and physiology of the autotrophic arsenite-oxidizing bacterium rhizobium sp. NT-26.</title>
        <authorList>
            <person name="Andres J."/>
            <person name="Arsene-Ploetze F."/>
            <person name="Barbe V."/>
            <person name="Brochier-Armanet C."/>
            <person name="Cleiss-Arnold J."/>
            <person name="Coppee J.Y."/>
            <person name="Dillies M.A."/>
            <person name="Geist"/>
            <person name="L"/>
            <person name="Joublin A."/>
            <person name="Koechler S."/>
            <person name="Lassalle F."/>
            <person name="Marchal M."/>
            <person name="Medigue C."/>
            <person name="Muller D."/>
            <person name="Nesme X."/>
            <person name="Plewniak F."/>
            <person name="Proux C."/>
            <person name="Ramirez-Bahena M.H."/>
            <person name="Schenowitz C."/>
            <person name="Sismeiro O."/>
            <person name="Vallenet D."/>
            <person name="Santini J.M."/>
            <person name="Bertin P.N."/>
        </authorList>
    </citation>
    <scope>NUCLEOTIDE SEQUENCE [LARGE SCALE GENOMIC DNA]</scope>
    <source>
        <strain evidence="2 3">NT-26</strain>
        <plasmid evidence="2 3">NT26_p1</plasmid>
    </source>
</reference>
<sequence length="21" mass="2500">MAFDQVNDSVPKEVIHTRKER</sequence>
<dbReference type="KEGG" id="rht:NT26_p10285"/>
<keyword evidence="2" id="KW-0614">Plasmid</keyword>
<organism evidence="2 3">
    <name type="scientific">Pseudorhizobium banfieldiae</name>
    <dbReference type="NCBI Taxonomy" id="1125847"/>
    <lineage>
        <taxon>Bacteria</taxon>
        <taxon>Pseudomonadati</taxon>
        <taxon>Pseudomonadota</taxon>
        <taxon>Alphaproteobacteria</taxon>
        <taxon>Hyphomicrobiales</taxon>
        <taxon>Rhizobiaceae</taxon>
        <taxon>Rhizobium/Agrobacterium group</taxon>
        <taxon>Pseudorhizobium</taxon>
    </lineage>
</organism>
<keyword evidence="3" id="KW-1185">Reference proteome</keyword>
<geneLocation type="plasmid" evidence="2 3">
    <name>NT26_p1</name>
</geneLocation>
<dbReference type="EMBL" id="FO082821">
    <property type="protein sequence ID" value="CCF22306.1"/>
    <property type="molecule type" value="Genomic_DNA"/>
</dbReference>
<dbReference type="Proteomes" id="UP000010792">
    <property type="component" value="Plasmid NT26_p1"/>
</dbReference>
<dbReference type="AlphaFoldDB" id="L0NN88"/>
<accession>L0NN88</accession>
<gene>
    <name evidence="2" type="ORF">NT26_p10285</name>
</gene>
<proteinExistence type="predicted"/>
<evidence type="ECO:0000256" key="1">
    <source>
        <dbReference type="SAM" id="MobiDB-lite"/>
    </source>
</evidence>
<feature type="region of interest" description="Disordered" evidence="1">
    <location>
        <begin position="1"/>
        <end position="21"/>
    </location>
</feature>
<evidence type="ECO:0000313" key="3">
    <source>
        <dbReference type="Proteomes" id="UP000010792"/>
    </source>
</evidence>
<feature type="compositionally biased region" description="Basic and acidic residues" evidence="1">
    <location>
        <begin position="10"/>
        <end position="21"/>
    </location>
</feature>